<feature type="domain" description="UvrD-like helicase ATP-binding" evidence="7">
    <location>
        <begin position="27"/>
        <end position="299"/>
    </location>
</feature>
<dbReference type="PANTHER" id="PTHR11070">
    <property type="entry name" value="UVRD / RECB / PCRA DNA HELICASE FAMILY MEMBER"/>
    <property type="match status" value="1"/>
</dbReference>
<dbReference type="Pfam" id="PF00580">
    <property type="entry name" value="UvrD-helicase"/>
    <property type="match status" value="2"/>
</dbReference>
<dbReference type="InterPro" id="IPR027417">
    <property type="entry name" value="P-loop_NTPase"/>
</dbReference>
<dbReference type="SUPFAM" id="SSF52540">
    <property type="entry name" value="P-loop containing nucleoside triphosphate hydrolases"/>
    <property type="match status" value="1"/>
</dbReference>
<feature type="binding site" evidence="5">
    <location>
        <begin position="48"/>
        <end position="55"/>
    </location>
    <ligand>
        <name>ATP</name>
        <dbReference type="ChEBI" id="CHEBI:30616"/>
    </ligand>
</feature>
<keyword evidence="9" id="KW-1185">Reference proteome</keyword>
<dbReference type="Proteomes" id="UP000309992">
    <property type="component" value="Unassembled WGS sequence"/>
</dbReference>
<organism evidence="8 9">
    <name type="scientific">Prauserella endophytica</name>
    <dbReference type="NCBI Taxonomy" id="1592324"/>
    <lineage>
        <taxon>Bacteria</taxon>
        <taxon>Bacillati</taxon>
        <taxon>Actinomycetota</taxon>
        <taxon>Actinomycetes</taxon>
        <taxon>Pseudonocardiales</taxon>
        <taxon>Pseudonocardiaceae</taxon>
        <taxon>Prauserella</taxon>
        <taxon>Prauserella coralliicola group</taxon>
    </lineage>
</organism>
<keyword evidence="3 5" id="KW-0347">Helicase</keyword>
<keyword evidence="4 5" id="KW-0067">ATP-binding</keyword>
<protein>
    <recommendedName>
        <fullName evidence="7">UvrD-like helicase ATP-binding domain-containing protein</fullName>
    </recommendedName>
</protein>
<dbReference type="InterPro" id="IPR000212">
    <property type="entry name" value="DNA_helicase_UvrD/REP"/>
</dbReference>
<dbReference type="Pfam" id="PF13538">
    <property type="entry name" value="UvrD_C_2"/>
    <property type="match status" value="1"/>
</dbReference>
<gene>
    <name evidence="8" type="ORF">FCN18_21265</name>
</gene>
<proteinExistence type="predicted"/>
<feature type="region of interest" description="Disordered" evidence="6">
    <location>
        <begin position="13"/>
        <end position="33"/>
    </location>
</feature>
<evidence type="ECO:0000256" key="5">
    <source>
        <dbReference type="PROSITE-ProRule" id="PRU00560"/>
    </source>
</evidence>
<evidence type="ECO:0000313" key="8">
    <source>
        <dbReference type="EMBL" id="TKG68299.1"/>
    </source>
</evidence>
<keyword evidence="2 5" id="KW-0378">Hydrolase</keyword>
<dbReference type="PANTHER" id="PTHR11070:SF2">
    <property type="entry name" value="ATP-DEPENDENT DNA HELICASE SRS2"/>
    <property type="match status" value="1"/>
</dbReference>
<evidence type="ECO:0000313" key="9">
    <source>
        <dbReference type="Proteomes" id="UP000309992"/>
    </source>
</evidence>
<dbReference type="EMBL" id="SWMS01000012">
    <property type="protein sequence ID" value="TKG68299.1"/>
    <property type="molecule type" value="Genomic_DNA"/>
</dbReference>
<keyword evidence="1 5" id="KW-0547">Nucleotide-binding</keyword>
<evidence type="ECO:0000256" key="3">
    <source>
        <dbReference type="ARBA" id="ARBA00022806"/>
    </source>
</evidence>
<evidence type="ECO:0000256" key="2">
    <source>
        <dbReference type="ARBA" id="ARBA00022801"/>
    </source>
</evidence>
<reference evidence="8 9" key="1">
    <citation type="journal article" date="2015" name="Antonie Van Leeuwenhoek">
        <title>Prauserella endophytica sp. nov., an endophytic actinobacterium isolated from Tamarix taklamakanensis.</title>
        <authorList>
            <person name="Liu J.M."/>
            <person name="Habden X."/>
            <person name="Guo L."/>
            <person name="Tuo L."/>
            <person name="Jiang Z.K."/>
            <person name="Liu S.W."/>
            <person name="Liu X.F."/>
            <person name="Chen L."/>
            <person name="Li R.F."/>
            <person name="Zhang Y.Q."/>
            <person name="Sun C.H."/>
        </authorList>
    </citation>
    <scope>NUCLEOTIDE SEQUENCE [LARGE SCALE GENOMIC DNA]</scope>
    <source>
        <strain evidence="8 9">CGMCC 4.7182</strain>
    </source>
</reference>
<sequence length="520" mass="57530">MSRCLNTWQRCSISSTPPQRTTMPTRSPLTSEQRAAATTTANRAFIVAAPGSGKTTVAAERFGVIRYDTPTDLRRILALSFTRSARGELAARIRRRWGSGALSWPHQALTLDTLHCEILAFLLRRQVISWMGDHTELTVLDTWRGQTGARWMSKEMDYRRIAVLHGTTVGSHGVKITRPDYNIGAKRHFEEHLAAGRCTHTEVRQIIAAVLRRAELRMEVAKYLTATTKAIIVDEVFDANELDLELVRLAASARISTTVIGDPWQALYDFRGARPELVPQLVEHEGFESFPVSASFRFETPAMIGIAELARAHRPIALDVTNDATECNVVLAHRWDNLWTGPDCILPLSFGRLDNQTDAAIALLLDRLVQGHFGHAAIYADEAAALLGLEPDIVRAEGALLGAVLETLRPATTQAATAAITALRAVLRLLGSPRQLRRMPEAGEAVQLDRLLALARRMNQPHVVAGMTVHQAKGREWPVVGLRLADVEVARLTAGLKQERFDDRVLYVALTRAAKKVVRC</sequence>
<name>A0ABY2S178_9PSEU</name>
<evidence type="ECO:0000256" key="4">
    <source>
        <dbReference type="ARBA" id="ARBA00022840"/>
    </source>
</evidence>
<dbReference type="PROSITE" id="PS51198">
    <property type="entry name" value="UVRD_HELICASE_ATP_BIND"/>
    <property type="match status" value="1"/>
</dbReference>
<accession>A0ABY2S178</accession>
<evidence type="ECO:0000256" key="1">
    <source>
        <dbReference type="ARBA" id="ARBA00022741"/>
    </source>
</evidence>
<comment type="caution">
    <text evidence="8">The sequence shown here is derived from an EMBL/GenBank/DDBJ whole genome shotgun (WGS) entry which is preliminary data.</text>
</comment>
<evidence type="ECO:0000256" key="6">
    <source>
        <dbReference type="SAM" id="MobiDB-lite"/>
    </source>
</evidence>
<evidence type="ECO:0000259" key="7">
    <source>
        <dbReference type="PROSITE" id="PS51198"/>
    </source>
</evidence>
<dbReference type="InterPro" id="IPR014016">
    <property type="entry name" value="UvrD-like_ATP-bd"/>
</dbReference>
<dbReference type="Gene3D" id="3.40.50.300">
    <property type="entry name" value="P-loop containing nucleotide triphosphate hydrolases"/>
    <property type="match status" value="2"/>
</dbReference>
<dbReference type="InterPro" id="IPR027785">
    <property type="entry name" value="UvrD-like_helicase_C"/>
</dbReference>